<sequence length="575" mass="64667">MENEKTFKLCLTMAGAVSAGAYTAGVLDYLLETLELWEEAKRTNRARGINHPDYDHTIPMHNVEIDVLSGSSAGGICSSLAFLALSDKNFKSCNTTNSAGKNNIFYESWVNMGDTPTNSTVDKLLSPDDLKEYNEVRSLLNSNVIDALANEAICVRESKAVPAYASKSLDVILTTTNLRGINFLIDFVGSDKDSSKGTIITNQEGFFRYKLKNDLFPPGIPKNEDELFYVLDLQKDRDLRYLKEATLSTAAFPIGLRAREVTISAEYIKRYPKYLFNKSKGVQPLLPYGDLYSFTSVDGGVVNNEPYGIGLKILKEKNPQHIKNDRYGVVMIDPFPNKDHDTPKIGTDILSIAGGLFKALRNQVMFNQDGILEALDLSEYTKFLIEPIRQVEKNGIWGRPPSDLASGPISGFAGFLSRDFRHHDFHLGRKNCQAFLRHYFAIPIAEVERRLSISPTDNIKERFQFSVPAGDINGKKFLPIIPDMRVLRNFSNQGDVNTYGKDANIGEIPYPKMNFSAFETRYKGKIRDRIGLLVKYQLKNGFVAFLANQFYAKKAGYNFIKESLEKELRSNNLLH</sequence>
<protein>
    <recommendedName>
        <fullName evidence="3">PNPLA domain-containing protein</fullName>
    </recommendedName>
</protein>
<comment type="caution">
    <text evidence="2">Lacks conserved residue(s) required for the propagation of feature annotation.</text>
</comment>
<dbReference type="EMBL" id="CP034951">
    <property type="protein sequence ID" value="QAA81795.1"/>
    <property type="molecule type" value="Genomic_DNA"/>
</dbReference>
<dbReference type="InterPro" id="IPR016035">
    <property type="entry name" value="Acyl_Trfase/lysoPLipase"/>
</dbReference>
<keyword evidence="5" id="KW-1185">Reference proteome</keyword>
<dbReference type="PROSITE" id="PS51635">
    <property type="entry name" value="PNPLA"/>
    <property type="match status" value="1"/>
</dbReference>
<feature type="short sequence motif" description="GXSXG" evidence="2">
    <location>
        <begin position="70"/>
        <end position="74"/>
    </location>
</feature>
<dbReference type="RefSeq" id="WP_128250176.1">
    <property type="nucleotide sequence ID" value="NZ_CP034951.1"/>
</dbReference>
<dbReference type="Pfam" id="PF01734">
    <property type="entry name" value="Patatin"/>
    <property type="match status" value="1"/>
</dbReference>
<feature type="active site" description="Proton acceptor" evidence="2">
    <location>
        <position position="298"/>
    </location>
</feature>
<keyword evidence="2" id="KW-0378">Hydrolase</keyword>
<dbReference type="Proteomes" id="UP000285517">
    <property type="component" value="Chromosome"/>
</dbReference>
<name>A0A410G3K4_9FLAO</name>
<proteinExistence type="predicted"/>
<feature type="short sequence motif" description="DGA/G" evidence="2">
    <location>
        <begin position="298"/>
        <end position="300"/>
    </location>
</feature>
<organism evidence="4 5">
    <name type="scientific">Aequorivita ciconiae</name>
    <dbReference type="NCBI Taxonomy" id="2494375"/>
    <lineage>
        <taxon>Bacteria</taxon>
        <taxon>Pseudomonadati</taxon>
        <taxon>Bacteroidota</taxon>
        <taxon>Flavobacteriia</taxon>
        <taxon>Flavobacteriales</taxon>
        <taxon>Flavobacteriaceae</taxon>
        <taxon>Aequorivita</taxon>
    </lineage>
</organism>
<gene>
    <name evidence="4" type="ORF">EI546_08715</name>
</gene>
<accession>A0A410G3K4</accession>
<keyword evidence="1 2" id="KW-0443">Lipid metabolism</keyword>
<keyword evidence="2" id="KW-0442">Lipid degradation</keyword>
<evidence type="ECO:0000259" key="3">
    <source>
        <dbReference type="PROSITE" id="PS51635"/>
    </source>
</evidence>
<dbReference type="SUPFAM" id="SSF52151">
    <property type="entry name" value="FabD/lysophospholipase-like"/>
    <property type="match status" value="1"/>
</dbReference>
<dbReference type="OrthoDB" id="1488362at2"/>
<dbReference type="GO" id="GO:0016787">
    <property type="term" value="F:hydrolase activity"/>
    <property type="evidence" value="ECO:0007669"/>
    <property type="project" value="UniProtKB-UniRule"/>
</dbReference>
<evidence type="ECO:0000256" key="2">
    <source>
        <dbReference type="PROSITE-ProRule" id="PRU01161"/>
    </source>
</evidence>
<evidence type="ECO:0000313" key="5">
    <source>
        <dbReference type="Proteomes" id="UP000285517"/>
    </source>
</evidence>
<dbReference type="Gene3D" id="3.40.1090.10">
    <property type="entry name" value="Cytosolic phospholipase A2 catalytic domain"/>
    <property type="match status" value="1"/>
</dbReference>
<feature type="domain" description="PNPLA" evidence="3">
    <location>
        <begin position="11"/>
        <end position="311"/>
    </location>
</feature>
<reference evidence="4 5" key="1">
    <citation type="submission" date="2019-01" db="EMBL/GenBank/DDBJ databases">
        <title>Complete genome sequencing of Aequorivita sp. H23M31.</title>
        <authorList>
            <person name="Bae J.-W."/>
        </authorList>
    </citation>
    <scope>NUCLEOTIDE SEQUENCE [LARGE SCALE GENOMIC DNA]</scope>
    <source>
        <strain evidence="4 5">H23M31</strain>
    </source>
</reference>
<evidence type="ECO:0000256" key="1">
    <source>
        <dbReference type="ARBA" id="ARBA00023098"/>
    </source>
</evidence>
<dbReference type="AlphaFoldDB" id="A0A410G3K4"/>
<dbReference type="GO" id="GO:0016042">
    <property type="term" value="P:lipid catabolic process"/>
    <property type="evidence" value="ECO:0007669"/>
    <property type="project" value="UniProtKB-UniRule"/>
</dbReference>
<feature type="active site" description="Nucleophile" evidence="2">
    <location>
        <position position="72"/>
    </location>
</feature>
<dbReference type="KEGG" id="aev:EI546_08715"/>
<dbReference type="InterPro" id="IPR002641">
    <property type="entry name" value="PNPLA_dom"/>
</dbReference>
<evidence type="ECO:0000313" key="4">
    <source>
        <dbReference type="EMBL" id="QAA81795.1"/>
    </source>
</evidence>